<dbReference type="Pfam" id="PF07853">
    <property type="entry name" value="DUF1648"/>
    <property type="match status" value="1"/>
</dbReference>
<organism evidence="3 4">
    <name type="scientific">Calidithermus roseus</name>
    <dbReference type="NCBI Taxonomy" id="1644118"/>
    <lineage>
        <taxon>Bacteria</taxon>
        <taxon>Thermotogati</taxon>
        <taxon>Deinococcota</taxon>
        <taxon>Deinococci</taxon>
        <taxon>Thermales</taxon>
        <taxon>Thermaceae</taxon>
        <taxon>Calidithermus</taxon>
    </lineage>
</organism>
<proteinExistence type="predicted"/>
<gene>
    <name evidence="3" type="ORF">Mrose_01667</name>
</gene>
<accession>A0A399ET36</accession>
<keyword evidence="1" id="KW-0472">Membrane</keyword>
<evidence type="ECO:0000313" key="3">
    <source>
        <dbReference type="EMBL" id="RIH86676.1"/>
    </source>
</evidence>
<sequence>MLNWLLAALDLLLLLGLWGYGLLAYEKLPDRIPTHFDLQGNALAWGAKSSLLQVLLIFSGLAAFIVALSALTLRDARLTWLNVPHKDRLLRLPPAARQEALSVVWGFLWALLLAVLLVAWLITWMMARYAHGTPLPGGLVIAGWVLILAYLVLLASLLGRSLRGVLERLEDRQGRGQAPSH</sequence>
<dbReference type="EMBL" id="QWLA01000027">
    <property type="protein sequence ID" value="RIH86676.1"/>
    <property type="molecule type" value="Genomic_DNA"/>
</dbReference>
<dbReference type="InterPro" id="IPR012867">
    <property type="entry name" value="DUF1648"/>
</dbReference>
<keyword evidence="4" id="KW-1185">Reference proteome</keyword>
<feature type="domain" description="DUF1648" evidence="2">
    <location>
        <begin position="12"/>
        <end position="54"/>
    </location>
</feature>
<feature type="transmembrane region" description="Helical" evidence="1">
    <location>
        <begin position="51"/>
        <end position="73"/>
    </location>
</feature>
<name>A0A399ET36_9DEIN</name>
<dbReference type="Proteomes" id="UP000265341">
    <property type="component" value="Unassembled WGS sequence"/>
</dbReference>
<protein>
    <recommendedName>
        <fullName evidence="2">DUF1648 domain-containing protein</fullName>
    </recommendedName>
</protein>
<dbReference type="RefSeq" id="WP_119277310.1">
    <property type="nucleotide sequence ID" value="NZ_QWLA01000027.1"/>
</dbReference>
<evidence type="ECO:0000313" key="4">
    <source>
        <dbReference type="Proteomes" id="UP000265341"/>
    </source>
</evidence>
<evidence type="ECO:0000256" key="1">
    <source>
        <dbReference type="SAM" id="Phobius"/>
    </source>
</evidence>
<feature type="transmembrane region" description="Helical" evidence="1">
    <location>
        <begin position="100"/>
        <end position="127"/>
    </location>
</feature>
<dbReference type="AlphaFoldDB" id="A0A399ET36"/>
<comment type="caution">
    <text evidence="3">The sequence shown here is derived from an EMBL/GenBank/DDBJ whole genome shotgun (WGS) entry which is preliminary data.</text>
</comment>
<dbReference type="OrthoDB" id="26347at2"/>
<feature type="transmembrane region" description="Helical" evidence="1">
    <location>
        <begin position="139"/>
        <end position="159"/>
    </location>
</feature>
<keyword evidence="1" id="KW-0812">Transmembrane</keyword>
<keyword evidence="1" id="KW-1133">Transmembrane helix</keyword>
<evidence type="ECO:0000259" key="2">
    <source>
        <dbReference type="Pfam" id="PF07853"/>
    </source>
</evidence>
<reference evidence="3 4" key="1">
    <citation type="submission" date="2018-08" db="EMBL/GenBank/DDBJ databases">
        <title>Meiothermus roseus NBRC 110900 genome sequencing project.</title>
        <authorList>
            <person name="Da Costa M.S."/>
            <person name="Albuquerque L."/>
            <person name="Raposo P."/>
            <person name="Froufe H.J.C."/>
            <person name="Barroso C.S."/>
            <person name="Egas C."/>
        </authorList>
    </citation>
    <scope>NUCLEOTIDE SEQUENCE [LARGE SCALE GENOMIC DNA]</scope>
    <source>
        <strain evidence="3 4">NBRC 110900</strain>
    </source>
</reference>